<feature type="compositionally biased region" description="Polar residues" evidence="1">
    <location>
        <begin position="87"/>
        <end position="111"/>
    </location>
</feature>
<accession>A0A2N5TT24</accession>
<feature type="compositionally biased region" description="Polar residues" evidence="1">
    <location>
        <begin position="150"/>
        <end position="161"/>
    </location>
</feature>
<reference evidence="2 3" key="1">
    <citation type="submission" date="2017-11" db="EMBL/GenBank/DDBJ databases">
        <title>De novo assembly and phasing of dikaryotic genomes from two isolates of Puccinia coronata f. sp. avenae, the causal agent of oat crown rust.</title>
        <authorList>
            <person name="Miller M.E."/>
            <person name="Zhang Y."/>
            <person name="Omidvar V."/>
            <person name="Sperschneider J."/>
            <person name="Schwessinger B."/>
            <person name="Raley C."/>
            <person name="Palmer J.M."/>
            <person name="Garnica D."/>
            <person name="Upadhyaya N."/>
            <person name="Rathjen J."/>
            <person name="Taylor J.M."/>
            <person name="Park R.F."/>
            <person name="Dodds P.N."/>
            <person name="Hirsch C.D."/>
            <person name="Kianian S.F."/>
            <person name="Figueroa M."/>
        </authorList>
    </citation>
    <scope>NUCLEOTIDE SEQUENCE [LARGE SCALE GENOMIC DNA]</scope>
    <source>
        <strain evidence="2">12SD80</strain>
    </source>
</reference>
<comment type="caution">
    <text evidence="2">The sequence shown here is derived from an EMBL/GenBank/DDBJ whole genome shotgun (WGS) entry which is preliminary data.</text>
</comment>
<organism evidence="2 3">
    <name type="scientific">Puccinia coronata f. sp. avenae</name>
    <dbReference type="NCBI Taxonomy" id="200324"/>
    <lineage>
        <taxon>Eukaryota</taxon>
        <taxon>Fungi</taxon>
        <taxon>Dikarya</taxon>
        <taxon>Basidiomycota</taxon>
        <taxon>Pucciniomycotina</taxon>
        <taxon>Pucciniomycetes</taxon>
        <taxon>Pucciniales</taxon>
        <taxon>Pucciniaceae</taxon>
        <taxon>Puccinia</taxon>
    </lineage>
</organism>
<feature type="compositionally biased region" description="Polar residues" evidence="1">
    <location>
        <begin position="208"/>
        <end position="238"/>
    </location>
</feature>
<dbReference type="Proteomes" id="UP000235392">
    <property type="component" value="Unassembled WGS sequence"/>
</dbReference>
<feature type="region of interest" description="Disordered" evidence="1">
    <location>
        <begin position="87"/>
        <end position="241"/>
    </location>
</feature>
<evidence type="ECO:0000313" key="2">
    <source>
        <dbReference type="EMBL" id="PLW28588.1"/>
    </source>
</evidence>
<protein>
    <submittedName>
        <fullName evidence="2">Uncharacterized protein</fullName>
    </submittedName>
</protein>
<proteinExistence type="predicted"/>
<name>A0A2N5TT24_9BASI</name>
<gene>
    <name evidence="2" type="ORF">PCASD_20664</name>
</gene>
<evidence type="ECO:0000313" key="3">
    <source>
        <dbReference type="Proteomes" id="UP000235392"/>
    </source>
</evidence>
<evidence type="ECO:0000256" key="1">
    <source>
        <dbReference type="SAM" id="MobiDB-lite"/>
    </source>
</evidence>
<dbReference type="AlphaFoldDB" id="A0A2N5TT24"/>
<dbReference type="EMBL" id="PGCI01000360">
    <property type="protein sequence ID" value="PLW28588.1"/>
    <property type="molecule type" value="Genomic_DNA"/>
</dbReference>
<sequence>MCIVLLSYSDPFQARQTTKLALPTNLYVFSSSDPFQAKQFTQLALRPVCSIQLVHRYSLGLPIQPLSVEFLAPAVCTPLEPRPCRPKNNQPYPSGTGNSSWCPPTGTTWPTLTDDGPPPLAPCPTQMSLSDGRPSVGGTNYPMGQAQYGHETQPNQLSPTSEVRRPPHSSAAASLGPIRTHSAGVTHRAPGPYHDARRGVPERLTPGENMTPSDSPAPSEQFVPSNAVSQSSWSSDLTSPHPREETLVCIRENVRAHLQQVDDSPSRHEYLVQLARPLLQLPEQERWAAQVFISLTGLQEMSEGLYNRLAAMIQHGNQLSVPNPTVPNPTVPNPTVPNPTVQNPTVPIATVPVTPTAAPAEASPGWLRSFVRANIRPILLRSDLDSYGRRGGRKNRAAKTPFSLMKALIPSQDDSILCQLPSNYRDDPGWNSTFETMVTEQLKADKHKLLNILQANLPTTGTPLKPVPKLCELVADAYSAMLPRFKDVPSPDIYQAVSKPDRARLAYLRLMMNWNRHQRQIAADPKTATFWHQVDDDLQARVGKPKTYRFAFAQLVLRKDRALWDGTRTVDDLNDADFALPTKREIAAEED</sequence>